<dbReference type="AlphaFoldDB" id="A0A0C5XBJ2"/>
<dbReference type="KEGG" id="psim:KR76_20785"/>
<evidence type="ECO:0000313" key="1">
    <source>
        <dbReference type="EMBL" id="AJR18655.1"/>
    </source>
</evidence>
<reference evidence="1 2" key="1">
    <citation type="journal article" date="2015" name="Genome Announc.">
        <title>Complete Genome Sequence of Steroid-Transforming Nocardioides simplex VKM Ac-2033D.</title>
        <authorList>
            <person name="Shtratnikova V.Y."/>
            <person name="Schelkunov M.I."/>
            <person name="Pekov Y.A."/>
            <person name="Fokina V.V."/>
            <person name="Logacheva M.D."/>
            <person name="Sokolov S.L."/>
            <person name="Bragin E.Y."/>
            <person name="Ashapkin V.V."/>
            <person name="Donova M.V."/>
        </authorList>
    </citation>
    <scope>NUCLEOTIDE SEQUENCE [LARGE SCALE GENOMIC DNA]</scope>
    <source>
        <strain evidence="1 2">VKM Ac-2033D</strain>
    </source>
</reference>
<proteinExistence type="predicted"/>
<name>A0A0C5XBJ2_NOCSI</name>
<dbReference type="HOGENOM" id="CLU_2058936_0_0_11"/>
<protein>
    <submittedName>
        <fullName evidence="1">Uncharacterized protein</fullName>
    </submittedName>
</protein>
<evidence type="ECO:0000313" key="2">
    <source>
        <dbReference type="Proteomes" id="UP000030300"/>
    </source>
</evidence>
<sequence>MLVRALLVVPCLVLGAGVAVCTVLLHGYAWGLVLGLAATAASLVALPGGWWARLPFAAGWVAALGVLTLERSEGDYLVAGDGSGYVLLAGGAVVLGAGFVGLLPRRATAPDAERQPTRP</sequence>
<dbReference type="STRING" id="2045.KR76_20785"/>
<dbReference type="Proteomes" id="UP000030300">
    <property type="component" value="Chromosome"/>
</dbReference>
<gene>
    <name evidence="1" type="ORF">KR76_20785</name>
</gene>
<dbReference type="EMBL" id="CP009896">
    <property type="protein sequence ID" value="AJR18655.1"/>
    <property type="molecule type" value="Genomic_DNA"/>
</dbReference>
<keyword evidence="2" id="KW-1185">Reference proteome</keyword>
<accession>A0A0C5XBJ2</accession>
<organism evidence="1 2">
    <name type="scientific">Nocardioides simplex</name>
    <name type="common">Arthrobacter simplex</name>
    <dbReference type="NCBI Taxonomy" id="2045"/>
    <lineage>
        <taxon>Bacteria</taxon>
        <taxon>Bacillati</taxon>
        <taxon>Actinomycetota</taxon>
        <taxon>Actinomycetes</taxon>
        <taxon>Propionibacteriales</taxon>
        <taxon>Nocardioidaceae</taxon>
        <taxon>Pimelobacter</taxon>
    </lineage>
</organism>